<protein>
    <submittedName>
        <fullName evidence="4">Uncharacterized protein LOC107023641</fullName>
    </submittedName>
</protein>
<dbReference type="PANTHER" id="PTHR12210">
    <property type="entry name" value="DULLARD PROTEIN PHOSPHATASE"/>
    <property type="match status" value="1"/>
</dbReference>
<proteinExistence type="predicted"/>
<dbReference type="SMART" id="SM00577">
    <property type="entry name" value="CPDc"/>
    <property type="match status" value="1"/>
</dbReference>
<feature type="compositionally biased region" description="Polar residues" evidence="1">
    <location>
        <begin position="449"/>
        <end position="468"/>
    </location>
</feature>
<reference evidence="3" key="1">
    <citation type="journal article" date="2014" name="Nat. Genet.">
        <title>The genome of the stress-tolerant wild tomato species Solanum pennellii.</title>
        <authorList>
            <person name="Bolger A."/>
            <person name="Scossa F."/>
            <person name="Bolger M.E."/>
            <person name="Lanz C."/>
            <person name="Maumus F."/>
            <person name="Tohge T."/>
            <person name="Quesneville H."/>
            <person name="Alseekh S."/>
            <person name="Sorensen I."/>
            <person name="Lichtenstein G."/>
            <person name="Fich E.A."/>
            <person name="Conte M."/>
            <person name="Keller H."/>
            <person name="Schneeberger K."/>
            <person name="Schwacke R."/>
            <person name="Ofner I."/>
            <person name="Vrebalov J."/>
            <person name="Xu Y."/>
            <person name="Osorio S."/>
            <person name="Aflitos S.A."/>
            <person name="Schijlen E."/>
            <person name="Jimenez-Gomez J.M."/>
            <person name="Ryngajllo M."/>
            <person name="Kimura S."/>
            <person name="Kumar R."/>
            <person name="Koenig D."/>
            <person name="Headland L.R."/>
            <person name="Maloof J.N."/>
            <person name="Sinha N."/>
            <person name="van Ham R.C."/>
            <person name="Lankhorst R.K."/>
            <person name="Mao L."/>
            <person name="Vogel A."/>
            <person name="Arsova B."/>
            <person name="Panstruga R."/>
            <person name="Fei Z."/>
            <person name="Rose J.K."/>
            <person name="Zamir D."/>
            <person name="Carrari F."/>
            <person name="Giovannoni J.J."/>
            <person name="Weigel D."/>
            <person name="Usadel B."/>
            <person name="Fernie A.R."/>
        </authorList>
    </citation>
    <scope>NUCLEOTIDE SEQUENCE [LARGE SCALE GENOMIC DNA]</scope>
    <source>
        <strain evidence="3">cv. LA0716</strain>
    </source>
</reference>
<organism evidence="3 4">
    <name type="scientific">Solanum pennellii</name>
    <name type="common">Tomato</name>
    <name type="synonym">Lycopersicon pennellii</name>
    <dbReference type="NCBI Taxonomy" id="28526"/>
    <lineage>
        <taxon>Eukaryota</taxon>
        <taxon>Viridiplantae</taxon>
        <taxon>Streptophyta</taxon>
        <taxon>Embryophyta</taxon>
        <taxon>Tracheophyta</taxon>
        <taxon>Spermatophyta</taxon>
        <taxon>Magnoliopsida</taxon>
        <taxon>eudicotyledons</taxon>
        <taxon>Gunneridae</taxon>
        <taxon>Pentapetalae</taxon>
        <taxon>asterids</taxon>
        <taxon>lamiids</taxon>
        <taxon>Solanales</taxon>
        <taxon>Solanaceae</taxon>
        <taxon>Solanoideae</taxon>
        <taxon>Solaneae</taxon>
        <taxon>Solanum</taxon>
        <taxon>Solanum subgen. Lycopersicon</taxon>
    </lineage>
</organism>
<dbReference type="Pfam" id="PF03031">
    <property type="entry name" value="NIF"/>
    <property type="match status" value="1"/>
</dbReference>
<feature type="region of interest" description="Disordered" evidence="1">
    <location>
        <begin position="449"/>
        <end position="475"/>
    </location>
</feature>
<gene>
    <name evidence="4" type="primary">LOC107023641</name>
</gene>
<name>A0ABM1H3L7_SOLPN</name>
<sequence>MKTMHSSRIVVQALPAPGTPDYWDTKKSKGGTKLRKLNSKTAFSRGHCNNDVDDVIIPQQSKRIRNKQNRRMNAVCFGINNIDHVVGAPSRTMNPEKNSHMWSSDNIKSSTQVRSCIADLSAWKVKKKRSILNRKFNSLENDVIACELDNAASVPGKNHLDKVRSSVMGVNTFYEGDLVMHSSETGTYLPKNACDGVEEISRKNPSKSSGTDHDIDTCGDRCSDISKDHIFVTSESKSISEVENYNEPVPNVDNSMTTESCDFFNNAATEMRGLQIYPRLEVLITYSRKRRKNSSASASSLPSIMTDATSSFPITENKTTTTSPDHCQVSISYSNNFPKEVIAGGGTLLMGVQPMLLEKSAGDNSCSETWSKTEMIQIDNQIENINSSMASIENESPIDSKADNHEQEKRNDKDAVVNVSYDCELSKETSHNAVPCDHRVSSDTYSIVSTNEPLNGERQSATEDSPSQSRDRGFVGERSRITNVGMILPFGRALNARSSKKLLVLDVNGLLADIVPLRYIPYSLEANIIVSGKAVFKRPFHDDFLQFCFERFHVGVWSSRIKRNMELVLDFLLGDAKHKLLFCWDQSHCTDTGFPVVGTRRSKPIILKKLKKLWDKYEPDLPWERGEYDESNTLLLDDSPHKALCNPPNTAIFPNSYHYLDEKDDSLGPGGDLRVYLEGLSMAENVQKYVENNPYGQRPITDKNASWRYYRKVIAAATYSQESGANKYSTYKCQY</sequence>
<dbReference type="InterPro" id="IPR004274">
    <property type="entry name" value="FCP1_dom"/>
</dbReference>
<evidence type="ECO:0000259" key="2">
    <source>
        <dbReference type="PROSITE" id="PS50969"/>
    </source>
</evidence>
<dbReference type="SUPFAM" id="SSF56784">
    <property type="entry name" value="HAD-like"/>
    <property type="match status" value="1"/>
</dbReference>
<dbReference type="InterPro" id="IPR050365">
    <property type="entry name" value="TIM50"/>
</dbReference>
<reference evidence="4" key="2">
    <citation type="submission" date="2025-08" db="UniProtKB">
        <authorList>
            <consortium name="RefSeq"/>
        </authorList>
    </citation>
    <scope>IDENTIFICATION</scope>
</reference>
<evidence type="ECO:0000313" key="4">
    <source>
        <dbReference type="RefSeq" id="XP_015079882.1"/>
    </source>
</evidence>
<dbReference type="PROSITE" id="PS50969">
    <property type="entry name" value="FCP1"/>
    <property type="match status" value="1"/>
</dbReference>
<evidence type="ECO:0000313" key="3">
    <source>
        <dbReference type="Proteomes" id="UP000694930"/>
    </source>
</evidence>
<dbReference type="InterPro" id="IPR023214">
    <property type="entry name" value="HAD_sf"/>
</dbReference>
<dbReference type="Gene3D" id="3.40.50.1000">
    <property type="entry name" value="HAD superfamily/HAD-like"/>
    <property type="match status" value="1"/>
</dbReference>
<evidence type="ECO:0000256" key="1">
    <source>
        <dbReference type="SAM" id="MobiDB-lite"/>
    </source>
</evidence>
<dbReference type="InterPro" id="IPR036412">
    <property type="entry name" value="HAD-like_sf"/>
</dbReference>
<dbReference type="Proteomes" id="UP000694930">
    <property type="component" value="Chromosome 6"/>
</dbReference>
<feature type="domain" description="FCP1 homology" evidence="2">
    <location>
        <begin position="496"/>
        <end position="680"/>
    </location>
</feature>
<dbReference type="RefSeq" id="XP_015079882.1">
    <property type="nucleotide sequence ID" value="XM_015224396.2"/>
</dbReference>
<dbReference type="GeneID" id="107023641"/>
<keyword evidence="3" id="KW-1185">Reference proteome</keyword>
<accession>A0ABM1H3L7</accession>